<dbReference type="EMBL" id="PKSL01000052">
    <property type="protein sequence ID" value="POW09739.1"/>
    <property type="molecule type" value="Genomic_DNA"/>
</dbReference>
<evidence type="ECO:0000256" key="7">
    <source>
        <dbReference type="ARBA" id="ARBA00022490"/>
    </source>
</evidence>
<proteinExistence type="inferred from homology"/>
<dbReference type="GO" id="GO:0006021">
    <property type="term" value="P:inositol biosynthetic process"/>
    <property type="evidence" value="ECO:0007669"/>
    <property type="project" value="UniProtKB-UniPathway"/>
</dbReference>
<dbReference type="PANTHER" id="PTHR11510">
    <property type="entry name" value="MYO-INOSITOL-1 PHOSPHATE SYNTHASE"/>
    <property type="match status" value="1"/>
</dbReference>
<dbReference type="SUPFAM" id="SSF55347">
    <property type="entry name" value="Glyceraldehyde-3-phosphate dehydrogenase-like, C-terminal domain"/>
    <property type="match status" value="1"/>
</dbReference>
<comment type="pathway">
    <text evidence="4">Polyol metabolism; myo-inositol biosynthesis; myo-inositol from D-glucose 6-phosphate: step 1/2.</text>
</comment>
<dbReference type="GO" id="GO:0004512">
    <property type="term" value="F:inositol-3-phosphate synthase activity"/>
    <property type="evidence" value="ECO:0007669"/>
    <property type="project" value="UniProtKB-EC"/>
</dbReference>
<evidence type="ECO:0000313" key="18">
    <source>
        <dbReference type="Proteomes" id="UP000239156"/>
    </source>
</evidence>
<feature type="domain" description="Myo-inositol-1-phosphate synthase GAPDH-like" evidence="16">
    <location>
        <begin position="381"/>
        <end position="463"/>
    </location>
</feature>
<dbReference type="GO" id="GO:0005737">
    <property type="term" value="C:cytoplasm"/>
    <property type="evidence" value="ECO:0007669"/>
    <property type="project" value="UniProtKB-SubCell"/>
</dbReference>
<evidence type="ECO:0000256" key="1">
    <source>
        <dbReference type="ARBA" id="ARBA00000113"/>
    </source>
</evidence>
<dbReference type="Gene3D" id="3.30.2360.10">
    <property type="entry name" value="Glyceraldehyde-3-phosphate dehydrogenase-like domain"/>
    <property type="match status" value="1"/>
</dbReference>
<gene>
    <name evidence="17" type="ORF">PSTT_06610</name>
</gene>
<comment type="cofactor">
    <cofactor evidence="2">
        <name>NAD(+)</name>
        <dbReference type="ChEBI" id="CHEBI:57540"/>
    </cofactor>
</comment>
<dbReference type="InterPro" id="IPR013021">
    <property type="entry name" value="Myo-inos-1-P_Synthase_GAPDH"/>
</dbReference>
<keyword evidence="18" id="KW-1185">Reference proteome</keyword>
<reference evidence="17" key="1">
    <citation type="submission" date="2017-12" db="EMBL/GenBank/DDBJ databases">
        <title>Gene loss provides genomic basis for host adaptation in cereal stripe rust fungi.</title>
        <authorList>
            <person name="Xia C."/>
        </authorList>
    </citation>
    <scope>NUCLEOTIDE SEQUENCE [LARGE SCALE GENOMIC DNA]</scope>
    <source>
        <strain evidence="17">93-210</strain>
    </source>
</reference>
<keyword evidence="12" id="KW-0594">Phospholipid biosynthesis</keyword>
<evidence type="ECO:0000256" key="13">
    <source>
        <dbReference type="ARBA" id="ARBA00023235"/>
    </source>
</evidence>
<evidence type="ECO:0000256" key="2">
    <source>
        <dbReference type="ARBA" id="ARBA00001911"/>
    </source>
</evidence>
<evidence type="ECO:0000256" key="3">
    <source>
        <dbReference type="ARBA" id="ARBA00004496"/>
    </source>
</evidence>
<feature type="compositionally biased region" description="Polar residues" evidence="15">
    <location>
        <begin position="37"/>
        <end position="48"/>
    </location>
</feature>
<dbReference type="EC" id="5.5.1.4" evidence="6"/>
<name>A0A2S4VJS1_9BASI</name>
<dbReference type="Gene3D" id="3.30.360.10">
    <property type="entry name" value="Dihydrodipicolinate Reductase, domain 2"/>
    <property type="match status" value="1"/>
</dbReference>
<evidence type="ECO:0000256" key="11">
    <source>
        <dbReference type="ARBA" id="ARBA00023098"/>
    </source>
</evidence>
<evidence type="ECO:0000256" key="14">
    <source>
        <dbReference type="ARBA" id="ARBA00023264"/>
    </source>
</evidence>
<comment type="subcellular location">
    <subcellularLocation>
        <location evidence="3">Cytoplasm</location>
    </subcellularLocation>
</comment>
<keyword evidence="14" id="KW-1208">Phospholipid metabolism</keyword>
<evidence type="ECO:0000256" key="4">
    <source>
        <dbReference type="ARBA" id="ARBA00005117"/>
    </source>
</evidence>
<evidence type="ECO:0000313" key="17">
    <source>
        <dbReference type="EMBL" id="POW09739.1"/>
    </source>
</evidence>
<evidence type="ECO:0000256" key="8">
    <source>
        <dbReference type="ARBA" id="ARBA00022516"/>
    </source>
</evidence>
<keyword evidence="10" id="KW-0520">NAD</keyword>
<dbReference type="FunFam" id="3.40.50.720:FF:000069">
    <property type="entry name" value="Inositol-3-phosphate synthase 1"/>
    <property type="match status" value="1"/>
</dbReference>
<dbReference type="InterPro" id="IPR002587">
    <property type="entry name" value="Myo-inos-1-P_Synthase"/>
</dbReference>
<keyword evidence="11" id="KW-0443">Lipid metabolism</keyword>
<dbReference type="PIRSF" id="PIRSF015578">
    <property type="entry name" value="Myoinos-ppht_syn"/>
    <property type="match status" value="1"/>
</dbReference>
<dbReference type="AlphaFoldDB" id="A0A2S4VJS1"/>
<dbReference type="Pfam" id="PF07994">
    <property type="entry name" value="NAD_binding_5"/>
    <property type="match status" value="1"/>
</dbReference>
<evidence type="ECO:0000256" key="12">
    <source>
        <dbReference type="ARBA" id="ARBA00023209"/>
    </source>
</evidence>
<evidence type="ECO:0000256" key="15">
    <source>
        <dbReference type="SAM" id="MobiDB-lite"/>
    </source>
</evidence>
<keyword evidence="13" id="KW-0413">Isomerase</keyword>
<evidence type="ECO:0000256" key="10">
    <source>
        <dbReference type="ARBA" id="ARBA00023027"/>
    </source>
</evidence>
<dbReference type="Pfam" id="PF01658">
    <property type="entry name" value="Inos-1-P_synth"/>
    <property type="match status" value="1"/>
</dbReference>
<keyword evidence="8" id="KW-0444">Lipid biosynthesis</keyword>
<comment type="caution">
    <text evidence="17">The sequence shown here is derived from an EMBL/GenBank/DDBJ whole genome shotgun (WGS) entry which is preliminary data.</text>
</comment>
<accession>A0A2S4VJS1</accession>
<dbReference type="UniPathway" id="UPA00823">
    <property type="reaction ID" value="UER00787"/>
</dbReference>
<keyword evidence="9" id="KW-0398">Inositol biosynthesis</keyword>
<dbReference type="GO" id="GO:0008654">
    <property type="term" value="P:phospholipid biosynthetic process"/>
    <property type="evidence" value="ECO:0007669"/>
    <property type="project" value="UniProtKB-KW"/>
</dbReference>
<sequence length="578" mass="63994">MIFLSNPSTTQLVDRQFTYPTSHTSSHDTHRHRTTTNGHSNGASNGTSAAVPIVDPTAMRRPVDSVRVESEQTTYTDTHIVATSIHENTLVTRTPSGGYVLKPTKQAIEFKTERQVPTTGLMLVGWGGNNGTTVTATILANKHNISWRNREGIQTPNYIGSISVPTVRLGSDAQTGKDVHIPLSDMLPMVHPNDLVIGGWDISGMPLDQAMRRAKVMEWDLQDQLNPLMSQMKPLPSVYYPDFINANQEERADNVLPGNNKQAHLDQIRKDIRDFKAANKLDKVIVLWTANTERYSELIPGINDTARNLEKAVVNNHDEVSPSTIFAMACIYEGVPYINGAPQNTFVPGCIQLAEELGGFIGGDDFKSGQTKIKELVTTMGRNLNAQKTFRSKEISKSSVVDDMVEANHLLYKPLLEAPKGEKKIEGGGQARKTEHPDHCVVIKYMPSVGDDKVALDEYYSELAIFSPCYPLIIDLVIITELLTRVQYRKPSGNSTEESDYQKIYPVLSLLSSMLSSAEIDLTPPHFIFHPFAEAPLVKPGTDVINGAARQRAAIDHFLRALIGLQPLTEWEQSKIMA</sequence>
<dbReference type="Proteomes" id="UP000239156">
    <property type="component" value="Unassembled WGS sequence"/>
</dbReference>
<dbReference type="InterPro" id="IPR036291">
    <property type="entry name" value="NAD(P)-bd_dom_sf"/>
</dbReference>
<feature type="region of interest" description="Disordered" evidence="15">
    <location>
        <begin position="20"/>
        <end position="50"/>
    </location>
</feature>
<organism evidence="17 18">
    <name type="scientific">Puccinia striiformis</name>
    <dbReference type="NCBI Taxonomy" id="27350"/>
    <lineage>
        <taxon>Eukaryota</taxon>
        <taxon>Fungi</taxon>
        <taxon>Dikarya</taxon>
        <taxon>Basidiomycota</taxon>
        <taxon>Pucciniomycotina</taxon>
        <taxon>Pucciniomycetes</taxon>
        <taxon>Pucciniales</taxon>
        <taxon>Pucciniaceae</taxon>
        <taxon>Puccinia</taxon>
    </lineage>
</organism>
<evidence type="ECO:0000256" key="6">
    <source>
        <dbReference type="ARBA" id="ARBA00012125"/>
    </source>
</evidence>
<dbReference type="SUPFAM" id="SSF51735">
    <property type="entry name" value="NAD(P)-binding Rossmann-fold domains"/>
    <property type="match status" value="1"/>
</dbReference>
<protein>
    <recommendedName>
        <fullName evidence="6">inositol-3-phosphate synthase</fullName>
        <ecNumber evidence="6">5.5.1.4</ecNumber>
    </recommendedName>
</protein>
<evidence type="ECO:0000256" key="5">
    <source>
        <dbReference type="ARBA" id="ARBA00010813"/>
    </source>
</evidence>
<evidence type="ECO:0000259" key="16">
    <source>
        <dbReference type="Pfam" id="PF01658"/>
    </source>
</evidence>
<keyword evidence="7" id="KW-0963">Cytoplasm</keyword>
<dbReference type="VEuPathDB" id="FungiDB:PSTT_06610"/>
<comment type="catalytic activity">
    <reaction evidence="1">
        <text>D-glucose 6-phosphate = 1D-myo-inositol 3-phosphate</text>
        <dbReference type="Rhea" id="RHEA:10716"/>
        <dbReference type="ChEBI" id="CHEBI:58401"/>
        <dbReference type="ChEBI" id="CHEBI:61548"/>
        <dbReference type="EC" id="5.5.1.4"/>
    </reaction>
</comment>
<dbReference type="Gene3D" id="3.40.50.720">
    <property type="entry name" value="NAD(P)-binding Rossmann-like Domain"/>
    <property type="match status" value="1"/>
</dbReference>
<evidence type="ECO:0000256" key="9">
    <source>
        <dbReference type="ARBA" id="ARBA00022550"/>
    </source>
</evidence>
<comment type="similarity">
    <text evidence="5">Belongs to the myo-inositol 1-phosphate synthase family.</text>
</comment>